<evidence type="ECO:0000313" key="2">
    <source>
        <dbReference type="EMBL" id="KAL0413467.1"/>
    </source>
</evidence>
<comment type="caution">
    <text evidence="2">The sequence shown here is derived from an EMBL/GenBank/DDBJ whole genome shotgun (WGS) entry which is preliminary data.</text>
</comment>
<evidence type="ECO:0000256" key="1">
    <source>
        <dbReference type="SAM" id="MobiDB-lite"/>
    </source>
</evidence>
<dbReference type="PANTHER" id="PTHR33325:SF11">
    <property type="entry name" value="COLD SHOCK DOMAIN-CONTAINING PROTEIN 4-LIKE"/>
    <property type="match status" value="1"/>
</dbReference>
<reference evidence="2" key="1">
    <citation type="submission" date="2020-06" db="EMBL/GenBank/DDBJ databases">
        <authorList>
            <person name="Li T."/>
            <person name="Hu X."/>
            <person name="Zhang T."/>
            <person name="Song X."/>
            <person name="Zhang H."/>
            <person name="Dai N."/>
            <person name="Sheng W."/>
            <person name="Hou X."/>
            <person name="Wei L."/>
        </authorList>
    </citation>
    <scope>NUCLEOTIDE SEQUENCE</scope>
    <source>
        <strain evidence="2">G02</strain>
        <tissue evidence="2">Leaf</tissue>
    </source>
</reference>
<proteinExistence type="predicted"/>
<accession>A0AAW2U9U9</accession>
<dbReference type="PANTHER" id="PTHR33325">
    <property type="entry name" value="ZINC FINGER, CCHC-TYPE-RELATED"/>
    <property type="match status" value="1"/>
</dbReference>
<dbReference type="EMBL" id="JACGWJ010000006">
    <property type="protein sequence ID" value="KAL0413467.1"/>
    <property type="molecule type" value="Genomic_DNA"/>
</dbReference>
<sequence>MLLQQQYREKGFAKYFELISCLLVAEQNNELLLKTHESRPIGSASFTEVNVATRDHYNPEPYGGRGRGRNHSHGRGRGRGRGYHGSTSKNISLDQKWESNEGKSKKENSG</sequence>
<feature type="region of interest" description="Disordered" evidence="1">
    <location>
        <begin position="52"/>
        <end position="110"/>
    </location>
</feature>
<feature type="compositionally biased region" description="Basic and acidic residues" evidence="1">
    <location>
        <begin position="95"/>
        <end position="110"/>
    </location>
</feature>
<feature type="compositionally biased region" description="Basic residues" evidence="1">
    <location>
        <begin position="66"/>
        <end position="82"/>
    </location>
</feature>
<gene>
    <name evidence="2" type="ORF">Sradi_1548400</name>
</gene>
<organism evidence="2">
    <name type="scientific">Sesamum radiatum</name>
    <name type="common">Black benniseed</name>
    <dbReference type="NCBI Taxonomy" id="300843"/>
    <lineage>
        <taxon>Eukaryota</taxon>
        <taxon>Viridiplantae</taxon>
        <taxon>Streptophyta</taxon>
        <taxon>Embryophyta</taxon>
        <taxon>Tracheophyta</taxon>
        <taxon>Spermatophyta</taxon>
        <taxon>Magnoliopsida</taxon>
        <taxon>eudicotyledons</taxon>
        <taxon>Gunneridae</taxon>
        <taxon>Pentapetalae</taxon>
        <taxon>asterids</taxon>
        <taxon>lamiids</taxon>
        <taxon>Lamiales</taxon>
        <taxon>Pedaliaceae</taxon>
        <taxon>Sesamum</taxon>
    </lineage>
</organism>
<protein>
    <submittedName>
        <fullName evidence="2">Uncharacterized protein</fullName>
    </submittedName>
</protein>
<dbReference type="AlphaFoldDB" id="A0AAW2U9U9"/>
<reference evidence="2" key="2">
    <citation type="journal article" date="2024" name="Plant">
        <title>Genomic evolution and insights into agronomic trait innovations of Sesamum species.</title>
        <authorList>
            <person name="Miao H."/>
            <person name="Wang L."/>
            <person name="Qu L."/>
            <person name="Liu H."/>
            <person name="Sun Y."/>
            <person name="Le M."/>
            <person name="Wang Q."/>
            <person name="Wei S."/>
            <person name="Zheng Y."/>
            <person name="Lin W."/>
            <person name="Duan Y."/>
            <person name="Cao H."/>
            <person name="Xiong S."/>
            <person name="Wang X."/>
            <person name="Wei L."/>
            <person name="Li C."/>
            <person name="Ma Q."/>
            <person name="Ju M."/>
            <person name="Zhao R."/>
            <person name="Li G."/>
            <person name="Mu C."/>
            <person name="Tian Q."/>
            <person name="Mei H."/>
            <person name="Zhang T."/>
            <person name="Gao T."/>
            <person name="Zhang H."/>
        </authorList>
    </citation>
    <scope>NUCLEOTIDE SEQUENCE</scope>
    <source>
        <strain evidence="2">G02</strain>
    </source>
</reference>
<name>A0AAW2U9U9_SESRA</name>